<dbReference type="Gene3D" id="3.90.1140.10">
    <property type="entry name" value="Cyclic phosphodiesterase"/>
    <property type="match status" value="1"/>
</dbReference>
<feature type="compositionally biased region" description="Basic and acidic residues" evidence="5">
    <location>
        <begin position="105"/>
        <end position="125"/>
    </location>
</feature>
<dbReference type="GeneTree" id="ENSGT00390000010577"/>
<feature type="region of interest" description="Disordered" evidence="5">
    <location>
        <begin position="77"/>
        <end position="125"/>
    </location>
</feature>
<evidence type="ECO:0000256" key="4">
    <source>
        <dbReference type="PROSITE-ProRule" id="PRU00723"/>
    </source>
</evidence>
<dbReference type="SUPFAM" id="SSF55144">
    <property type="entry name" value="LigT-like"/>
    <property type="match status" value="1"/>
</dbReference>
<dbReference type="OrthoDB" id="10263155at2759"/>
<evidence type="ECO:0000259" key="6">
    <source>
        <dbReference type="PROSITE" id="PS50103"/>
    </source>
</evidence>
<reference evidence="8" key="2">
    <citation type="journal article" date="2014" name="Nat. Commun.">
        <title>The cavefish genome reveals candidate genes for eye loss.</title>
        <authorList>
            <person name="McGaugh S.E."/>
            <person name="Gross J.B."/>
            <person name="Aken B."/>
            <person name="Blin M."/>
            <person name="Borowsky R."/>
            <person name="Chalopin D."/>
            <person name="Hinaux H."/>
            <person name="Jeffery W.R."/>
            <person name="Keene A."/>
            <person name="Ma L."/>
            <person name="Minx P."/>
            <person name="Murphy D."/>
            <person name="O'Quin K.E."/>
            <person name="Retaux S."/>
            <person name="Rohner N."/>
            <person name="Searle S.M."/>
            <person name="Stahl B.A."/>
            <person name="Tabin C."/>
            <person name="Volff J.N."/>
            <person name="Yoshizawa M."/>
            <person name="Warren W.C."/>
        </authorList>
    </citation>
    <scope>NUCLEOTIDE SEQUENCE [LARGE SCALE GENOMIC DNA]</scope>
    <source>
        <strain evidence="8">female</strain>
    </source>
</reference>
<dbReference type="Pfam" id="PF18044">
    <property type="entry name" value="zf-CCCH_4"/>
    <property type="match status" value="1"/>
</dbReference>
<protein>
    <submittedName>
        <fullName evidence="7">Leukocyte receptor cluster member 9</fullName>
    </submittedName>
</protein>
<feature type="zinc finger region" description="C3H1-type" evidence="4">
    <location>
        <begin position="55"/>
        <end position="81"/>
    </location>
</feature>
<dbReference type="InterPro" id="IPR036855">
    <property type="entry name" value="Znf_CCCH_sf"/>
</dbReference>
<evidence type="ECO:0000256" key="1">
    <source>
        <dbReference type="ARBA" id="ARBA00022723"/>
    </source>
</evidence>
<dbReference type="PANTHER" id="PTHR46729:SF1">
    <property type="entry name" value="LEUKOCYTE RECEPTOR CLUSTER MEMBER 9"/>
    <property type="match status" value="1"/>
</dbReference>
<keyword evidence="3 4" id="KW-0862">Zinc</keyword>
<reference evidence="8" key="1">
    <citation type="submission" date="2013-03" db="EMBL/GenBank/DDBJ databases">
        <authorList>
            <person name="Jeffery W."/>
            <person name="Warren W."/>
            <person name="Wilson R.K."/>
        </authorList>
    </citation>
    <scope>NUCLEOTIDE SEQUENCE</scope>
    <source>
        <strain evidence="8">female</strain>
    </source>
</reference>
<evidence type="ECO:0000256" key="5">
    <source>
        <dbReference type="SAM" id="MobiDB-lite"/>
    </source>
</evidence>
<evidence type="ECO:0000256" key="2">
    <source>
        <dbReference type="ARBA" id="ARBA00022771"/>
    </source>
</evidence>
<evidence type="ECO:0000313" key="8">
    <source>
        <dbReference type="Proteomes" id="UP000018467"/>
    </source>
</evidence>
<dbReference type="PROSITE" id="PS50103">
    <property type="entry name" value="ZF_C3H1"/>
    <property type="match status" value="1"/>
</dbReference>
<reference evidence="7" key="4">
    <citation type="submission" date="2025-09" db="UniProtKB">
        <authorList>
            <consortium name="Ensembl"/>
        </authorList>
    </citation>
    <scope>IDENTIFICATION</scope>
</reference>
<dbReference type="GO" id="GO:0008270">
    <property type="term" value="F:zinc ion binding"/>
    <property type="evidence" value="ECO:0007669"/>
    <property type="project" value="UniProtKB-KW"/>
</dbReference>
<evidence type="ECO:0000256" key="3">
    <source>
        <dbReference type="ARBA" id="ARBA00022833"/>
    </source>
</evidence>
<name>A0A3B1II54_ASTMX</name>
<dbReference type="SMART" id="SM00356">
    <property type="entry name" value="ZnF_C3H1"/>
    <property type="match status" value="1"/>
</dbReference>
<feature type="compositionally biased region" description="Basic and acidic residues" evidence="5">
    <location>
        <begin position="229"/>
        <end position="245"/>
    </location>
</feature>
<evidence type="ECO:0000313" key="7">
    <source>
        <dbReference type="Ensembl" id="ENSAMXP00000029567.1"/>
    </source>
</evidence>
<dbReference type="Proteomes" id="UP000018467">
    <property type="component" value="Unassembled WGS sequence"/>
</dbReference>
<dbReference type="Ensembl" id="ENSAMXT00000053354.1">
    <property type="protein sequence ID" value="ENSAMXP00000029567.1"/>
    <property type="gene ID" value="ENSAMXG00000041663.1"/>
</dbReference>
<dbReference type="PANTHER" id="PTHR46729">
    <property type="entry name" value="LEUKOCYTE RECEPTOR CLUSTER MEMBER 9"/>
    <property type="match status" value="1"/>
</dbReference>
<feature type="compositionally biased region" description="Acidic residues" evidence="5">
    <location>
        <begin position="246"/>
        <end position="259"/>
    </location>
</feature>
<keyword evidence="2 4" id="KW-0863">Zinc-finger</keyword>
<dbReference type="STRING" id="7994.ENSAMXP00000029567"/>
<dbReference type="InParanoid" id="A0A3B1II54"/>
<dbReference type="InterPro" id="IPR041367">
    <property type="entry name" value="Znf-CCCH_4"/>
</dbReference>
<sequence>MHLDSFCKSRFLRSALASEVDIPVVSQITPSVMEEEGPGNPLIEDPHTQIEAEVAKPDICKFFLRGRCHFGERCRLSHSLPEPEPEPEPEEERGSKNRKTRKKSVKAEKARDEPPEPEKKPRMRTADDVISRILWDSSVDPTDFVVGHLDRFLGVLERPFADFSWDTQVCDSDYSEEMTIPQHRIMYFSYKGQHVWDRDSRTDRVFGSTGQTVLPPFDREDQSQEDAPSDTRREGEKSRAERSELEDSVDNLSDPEDNADCAANGLKDEESADASLTRRAEGLSLSPKNKQIAPEEDGKDICAEEDHETPPVPSVLQEPRPGRQPRKPTHFICFRVDSPAALLAFQRVQRKILTHLPQSEEFWVNPSTLHVTLSLLVLQGPAEVQAAAEILRSVVGSIYKPPITVFFPPKLKHFNGRVLFIPPRPIPDIQSLNTPLQEAYKEKGWLHRHSKCPNYHVTLAKVEPKAEGEEAEKMFEDVGVIKLAKDINFGKLEVNKLYLCVNGSTKTESGFYQVVCAVPLPTV</sequence>
<accession>A0A3B1II54</accession>
<keyword evidence="1 4" id="KW-0479">Metal-binding</keyword>
<dbReference type="FunCoup" id="A0A3B1II54">
    <property type="interactions" value="250"/>
</dbReference>
<organism evidence="7 8">
    <name type="scientific">Astyanax mexicanus</name>
    <name type="common">Blind cave fish</name>
    <name type="synonym">Astyanax fasciatus mexicanus</name>
    <dbReference type="NCBI Taxonomy" id="7994"/>
    <lineage>
        <taxon>Eukaryota</taxon>
        <taxon>Metazoa</taxon>
        <taxon>Chordata</taxon>
        <taxon>Craniata</taxon>
        <taxon>Vertebrata</taxon>
        <taxon>Euteleostomi</taxon>
        <taxon>Actinopterygii</taxon>
        <taxon>Neopterygii</taxon>
        <taxon>Teleostei</taxon>
        <taxon>Ostariophysi</taxon>
        <taxon>Characiformes</taxon>
        <taxon>Characoidei</taxon>
        <taxon>Acestrorhamphidae</taxon>
        <taxon>Acestrorhamphinae</taxon>
        <taxon>Astyanax</taxon>
    </lineage>
</organism>
<dbReference type="InterPro" id="IPR042653">
    <property type="entry name" value="Leng9"/>
</dbReference>
<dbReference type="Gene3D" id="4.10.1000.10">
    <property type="entry name" value="Zinc finger, CCCH-type"/>
    <property type="match status" value="1"/>
</dbReference>
<dbReference type="Pfam" id="PF04457">
    <property type="entry name" value="MJ1316"/>
    <property type="match status" value="1"/>
</dbReference>
<dbReference type="InterPro" id="IPR019510">
    <property type="entry name" value="AKAP7-like_phosphoesterase"/>
</dbReference>
<dbReference type="Bgee" id="ENSAMXG00000041663">
    <property type="expression patterns" value="Expressed in olfactory epithelium and 14 other cell types or tissues"/>
</dbReference>
<dbReference type="SUPFAM" id="SSF90229">
    <property type="entry name" value="CCCH zinc finger"/>
    <property type="match status" value="1"/>
</dbReference>
<reference evidence="7" key="3">
    <citation type="submission" date="2025-08" db="UniProtKB">
        <authorList>
            <consortium name="Ensembl"/>
        </authorList>
    </citation>
    <scope>IDENTIFICATION</scope>
</reference>
<proteinExistence type="predicted"/>
<dbReference type="InterPro" id="IPR009097">
    <property type="entry name" value="Cyclic_Pdiesterase"/>
</dbReference>
<dbReference type="InterPro" id="IPR000571">
    <property type="entry name" value="Znf_CCCH"/>
</dbReference>
<dbReference type="Pfam" id="PF10469">
    <property type="entry name" value="AKAP7_NLS"/>
    <property type="match status" value="1"/>
</dbReference>
<dbReference type="InterPro" id="IPR040459">
    <property type="entry name" value="MJ1316"/>
</dbReference>
<dbReference type="AlphaFoldDB" id="A0A3B1II54"/>
<feature type="region of interest" description="Disordered" evidence="5">
    <location>
        <begin position="206"/>
        <end position="325"/>
    </location>
</feature>
<feature type="domain" description="C3H1-type" evidence="6">
    <location>
        <begin position="55"/>
        <end position="81"/>
    </location>
</feature>
<keyword evidence="8" id="KW-1185">Reference proteome</keyword>